<dbReference type="PATRIC" id="fig|1365250.3.peg.2994"/>
<dbReference type="InterPro" id="IPR027624">
    <property type="entry name" value="TOMM_cyclo_SagD"/>
</dbReference>
<reference evidence="2 3" key="1">
    <citation type="submission" date="2013-07" db="EMBL/GenBank/DDBJ databases">
        <title>Comparative Genomic and Metabolomic Analysis of Twelve Strains of Pseudoalteromonas luteoviolacea.</title>
        <authorList>
            <person name="Vynne N.G."/>
            <person name="Mansson M."/>
            <person name="Gram L."/>
        </authorList>
    </citation>
    <scope>NUCLEOTIDE SEQUENCE [LARGE SCALE GENOMIC DNA]</scope>
    <source>
        <strain evidence="2 3">DSM 6061</strain>
    </source>
</reference>
<dbReference type="Gene3D" id="3.30.1330.230">
    <property type="match status" value="1"/>
</dbReference>
<dbReference type="InterPro" id="IPR003776">
    <property type="entry name" value="YcaO-like_dom"/>
</dbReference>
<dbReference type="Pfam" id="PF00899">
    <property type="entry name" value="ThiF"/>
    <property type="match status" value="1"/>
</dbReference>
<dbReference type="Proteomes" id="UP000076643">
    <property type="component" value="Unassembled WGS sequence"/>
</dbReference>
<dbReference type="NCBIfam" id="TIGR03604">
    <property type="entry name" value="TOMM_cyclo_SagD"/>
    <property type="match status" value="1"/>
</dbReference>
<dbReference type="Pfam" id="PF02624">
    <property type="entry name" value="YcaO"/>
    <property type="match status" value="1"/>
</dbReference>
<dbReference type="InterPro" id="IPR022291">
    <property type="entry name" value="Bacteriocin_synth_cyclodeHase"/>
</dbReference>
<protein>
    <recommendedName>
        <fullName evidence="1">YcaO domain-containing protein</fullName>
    </recommendedName>
</protein>
<dbReference type="NCBIfam" id="TIGR03882">
    <property type="entry name" value="cyclo_dehyd_2"/>
    <property type="match status" value="1"/>
</dbReference>
<dbReference type="AlphaFoldDB" id="A0A166WBN7"/>
<feature type="domain" description="YcaO" evidence="1">
    <location>
        <begin position="448"/>
        <end position="810"/>
    </location>
</feature>
<organism evidence="2 3">
    <name type="scientific">Pseudoalteromonas luteoviolacea DSM 6061</name>
    <dbReference type="NCBI Taxonomy" id="1365250"/>
    <lineage>
        <taxon>Bacteria</taxon>
        <taxon>Pseudomonadati</taxon>
        <taxon>Pseudomonadota</taxon>
        <taxon>Gammaproteobacteria</taxon>
        <taxon>Alteromonadales</taxon>
        <taxon>Pseudoalteromonadaceae</taxon>
        <taxon>Pseudoalteromonas</taxon>
    </lineage>
</organism>
<gene>
    <name evidence="2" type="ORF">N475_16995</name>
</gene>
<dbReference type="Gene3D" id="3.40.50.720">
    <property type="entry name" value="NAD(P)-binding Rossmann-like Domain"/>
    <property type="match status" value="1"/>
</dbReference>
<comment type="caution">
    <text evidence="2">The sequence shown here is derived from an EMBL/GenBank/DDBJ whole genome shotgun (WGS) entry which is preliminary data.</text>
</comment>
<dbReference type="Gene3D" id="3.30.40.250">
    <property type="match status" value="1"/>
</dbReference>
<dbReference type="Gene3D" id="3.90.930.60">
    <property type="match status" value="1"/>
</dbReference>
<dbReference type="Gene3D" id="3.30.160.660">
    <property type="match status" value="1"/>
</dbReference>
<accession>A0A166WBN7</accession>
<evidence type="ECO:0000259" key="1">
    <source>
        <dbReference type="PROSITE" id="PS51664"/>
    </source>
</evidence>
<dbReference type="EMBL" id="AUYB01000105">
    <property type="protein sequence ID" value="KZN37113.1"/>
    <property type="molecule type" value="Genomic_DNA"/>
</dbReference>
<dbReference type="PROSITE" id="PS51664">
    <property type="entry name" value="YCAO"/>
    <property type="match status" value="1"/>
</dbReference>
<evidence type="ECO:0000313" key="3">
    <source>
        <dbReference type="Proteomes" id="UP000076643"/>
    </source>
</evidence>
<keyword evidence="3" id="KW-1185">Reference proteome</keyword>
<dbReference type="InterPro" id="IPR000594">
    <property type="entry name" value="ThiF_NAD_FAD-bd"/>
</dbReference>
<dbReference type="InterPro" id="IPR035985">
    <property type="entry name" value="Ubiquitin-activating_enz"/>
</dbReference>
<dbReference type="RefSeq" id="WP_063365461.1">
    <property type="nucleotide sequence ID" value="NZ_AQHB01000049.1"/>
</dbReference>
<evidence type="ECO:0000313" key="2">
    <source>
        <dbReference type="EMBL" id="KZN37113.1"/>
    </source>
</evidence>
<dbReference type="PANTHER" id="PTHR37809">
    <property type="entry name" value="RIBOSOMAL PROTEIN S12 METHYLTHIOTRANSFERASE ACCESSORY FACTOR YCAO"/>
    <property type="match status" value="1"/>
</dbReference>
<dbReference type="SUPFAM" id="SSF69572">
    <property type="entry name" value="Activating enzymes of the ubiquitin-like proteins"/>
    <property type="match status" value="1"/>
</dbReference>
<dbReference type="PANTHER" id="PTHR37809:SF1">
    <property type="entry name" value="RIBOSOMAL PROTEIN S12 METHYLTHIOTRANSFERASE ACCESSORY FACTOR YCAO"/>
    <property type="match status" value="1"/>
</dbReference>
<dbReference type="GO" id="GO:0008641">
    <property type="term" value="F:ubiquitin-like modifier activating enzyme activity"/>
    <property type="evidence" value="ECO:0007669"/>
    <property type="project" value="InterPro"/>
</dbReference>
<name>A0A166WBN7_9GAMM</name>
<sequence>MKKLRLTPAASIIPNNSGVLLSSDLGDFQIHGRDTSDFVEKILPLLEGELTEAEICKRLPEYGDTSIQAVLQMLSQYGLLEEASEQLEFRPPGLVQTRFLRPWHQASQTPHSQEQIYSLAPCKVLVVGIEPWAVTLLEELGTAGVGHIHLLDKESITSDDLTCHRFLSAEDIGKPRAQVFKAVLQQRNPWMQISHSALTSNTKNLGSPSNDWDLAIVTLGKDANFWSHKVSEYVHQHTIKAIYGHLDGLESWIGPAVNINNTSSSSCWNCLRLRKLGAEQHGELAHELEKSNKKNRDGRARSMLTPMSAITGQQLAMEALKILWGFTTSELSSHVYVQNLITHKSEKHAIIPIPWCEVCGFDHSHTNTHALSMQRDKKSAANPLNQIQDIEQFKSLFEGWVDPITGVVRQLTGHASHLPDFPITASAGVSSFTEGEFDPRASGQVGSGKGLDHISAHISAVGEALERYSAARYQLSDFKYASISQLHGDYVDPDTLVLYSNKQYSTPNFPFHKWHKKQKIHWCRGSWLATDKPVWVPALVSYFNFACPYKEQFSQVSSNGLAAGQNNDDAALRACYELIERDAMMLTWYAQLPCERLCYEALNKGKMRVMIDDLTKLGVELECYLLEVGLHVPTVVCLAIGDGYRTPAASVALATHGDIKVAMRKALLEQGHVMPYLCQLMRSGHKIPNHVSEVTSLEDHAAYYFNTHKLAAFDFMRRPLNEAKTLDDWPYEVITQVTQLKQRLDSAGIEVAIVDVTSPDMALSPFRVARAIGVNMQPIHFGEQFKRVDNPRLRKLLQGRPVNKEPHPIA</sequence>
<proteinExistence type="predicted"/>